<dbReference type="Gene3D" id="1.10.150.130">
    <property type="match status" value="1"/>
</dbReference>
<evidence type="ECO:0000313" key="9">
    <source>
        <dbReference type="EMBL" id="HCA03665.1"/>
    </source>
</evidence>
<dbReference type="InterPro" id="IPR038488">
    <property type="entry name" value="Integrase_DNA-bd_sf"/>
</dbReference>
<dbReference type="Gene3D" id="3.30.160.390">
    <property type="entry name" value="Integrase, DNA-binding domain"/>
    <property type="match status" value="1"/>
</dbReference>
<dbReference type="InterPro" id="IPR002104">
    <property type="entry name" value="Integrase_catalytic"/>
</dbReference>
<dbReference type="InterPro" id="IPR044068">
    <property type="entry name" value="CB"/>
</dbReference>
<dbReference type="InterPro" id="IPR013762">
    <property type="entry name" value="Integrase-like_cat_sf"/>
</dbReference>
<feature type="domain" description="Core-binding (CB)" evidence="8">
    <location>
        <begin position="101"/>
        <end position="181"/>
    </location>
</feature>
<dbReference type="PANTHER" id="PTHR30629:SF2">
    <property type="entry name" value="PROPHAGE INTEGRASE INTS-RELATED"/>
    <property type="match status" value="1"/>
</dbReference>
<evidence type="ECO:0000256" key="6">
    <source>
        <dbReference type="SAM" id="MobiDB-lite"/>
    </source>
</evidence>
<evidence type="ECO:0000256" key="4">
    <source>
        <dbReference type="ARBA" id="ARBA00023172"/>
    </source>
</evidence>
<evidence type="ECO:0000256" key="1">
    <source>
        <dbReference type="ARBA" id="ARBA00008857"/>
    </source>
</evidence>
<feature type="domain" description="Tyr recombinase" evidence="7">
    <location>
        <begin position="204"/>
        <end position="378"/>
    </location>
</feature>
<evidence type="ECO:0000256" key="5">
    <source>
        <dbReference type="PROSITE-ProRule" id="PRU01248"/>
    </source>
</evidence>
<evidence type="ECO:0000256" key="2">
    <source>
        <dbReference type="ARBA" id="ARBA00022908"/>
    </source>
</evidence>
<comment type="caution">
    <text evidence="9">The sequence shown here is derived from an EMBL/GenBank/DDBJ whole genome shotgun (WGS) entry which is preliminary data.</text>
</comment>
<dbReference type="CDD" id="cd00796">
    <property type="entry name" value="INT_Rci_Hp1_C"/>
    <property type="match status" value="1"/>
</dbReference>
<dbReference type="PROSITE" id="PS51900">
    <property type="entry name" value="CB"/>
    <property type="match status" value="1"/>
</dbReference>
<organism evidence="9">
    <name type="scientific">Halomonas campaniensis</name>
    <dbReference type="NCBI Taxonomy" id="213554"/>
    <lineage>
        <taxon>Bacteria</taxon>
        <taxon>Pseudomonadati</taxon>
        <taxon>Pseudomonadota</taxon>
        <taxon>Gammaproteobacteria</taxon>
        <taxon>Oceanospirillales</taxon>
        <taxon>Halomonadaceae</taxon>
        <taxon>Halomonas</taxon>
    </lineage>
</organism>
<dbReference type="GO" id="GO:0006310">
    <property type="term" value="P:DNA recombination"/>
    <property type="evidence" value="ECO:0007669"/>
    <property type="project" value="UniProtKB-KW"/>
</dbReference>
<gene>
    <name evidence="9" type="ORF">DEO68_16200</name>
</gene>
<dbReference type="InterPro" id="IPR050808">
    <property type="entry name" value="Phage_Integrase"/>
</dbReference>
<dbReference type="InterPro" id="IPR025166">
    <property type="entry name" value="Integrase_DNA_bind_dom"/>
</dbReference>
<name>A0A3D0KJX8_9GAMM</name>
<dbReference type="EMBL" id="DOTR01000092">
    <property type="protein sequence ID" value="HCA03665.1"/>
    <property type="molecule type" value="Genomic_DNA"/>
</dbReference>
<dbReference type="PANTHER" id="PTHR30629">
    <property type="entry name" value="PROPHAGE INTEGRASE"/>
    <property type="match status" value="1"/>
</dbReference>
<proteinExistence type="inferred from homology"/>
<reference evidence="9" key="1">
    <citation type="journal article" date="2018" name="Nat. Biotechnol.">
        <title>A standardized bacterial taxonomy based on genome phylogeny substantially revises the tree of life.</title>
        <authorList>
            <person name="Parks D.H."/>
            <person name="Chuvochina M."/>
            <person name="Waite D.W."/>
            <person name="Rinke C."/>
            <person name="Skarshewski A."/>
            <person name="Chaumeil P.A."/>
            <person name="Hugenholtz P."/>
        </authorList>
    </citation>
    <scope>NUCLEOTIDE SEQUENCE [LARGE SCALE GENOMIC DNA]</scope>
    <source>
        <strain evidence="9">UBA11284</strain>
    </source>
</reference>
<dbReference type="InterPro" id="IPR010998">
    <property type="entry name" value="Integrase_recombinase_N"/>
</dbReference>
<dbReference type="SUPFAM" id="SSF56349">
    <property type="entry name" value="DNA breaking-rejoining enzymes"/>
    <property type="match status" value="1"/>
</dbReference>
<dbReference type="Pfam" id="PF00589">
    <property type="entry name" value="Phage_integrase"/>
    <property type="match status" value="1"/>
</dbReference>
<comment type="similarity">
    <text evidence="1">Belongs to the 'phage' integrase family.</text>
</comment>
<keyword evidence="2" id="KW-0229">DNA integration</keyword>
<dbReference type="PROSITE" id="PS51898">
    <property type="entry name" value="TYR_RECOMBINASE"/>
    <property type="match status" value="1"/>
</dbReference>
<evidence type="ECO:0000256" key="3">
    <source>
        <dbReference type="ARBA" id="ARBA00023125"/>
    </source>
</evidence>
<dbReference type="AlphaFoldDB" id="A0A3D0KJX8"/>
<protein>
    <submittedName>
        <fullName evidence="9">Integrase</fullName>
    </submittedName>
</protein>
<evidence type="ECO:0000259" key="7">
    <source>
        <dbReference type="PROSITE" id="PS51898"/>
    </source>
</evidence>
<dbReference type="GO" id="GO:0015074">
    <property type="term" value="P:DNA integration"/>
    <property type="evidence" value="ECO:0007669"/>
    <property type="project" value="UniProtKB-KW"/>
</dbReference>
<dbReference type="Gene3D" id="1.10.443.10">
    <property type="entry name" value="Intergrase catalytic core"/>
    <property type="match status" value="1"/>
</dbReference>
<accession>A0A3D0KJX8</accession>
<dbReference type="InterPro" id="IPR011010">
    <property type="entry name" value="DNA_brk_join_enz"/>
</dbReference>
<sequence length="408" mass="46796">MPKKNLTQQFVESTKSSPRGKAKIDYYDTKVTGLVLKVLASGKRSYYLRYRADRGHQVEKKLANAEIVPLADIRALAKSHLAEIALGRDPYAEREARKDVPTLRHFIEHEYLPYARSYKKSWKNDWGQLKAHVLEPLGDLYLDEVTPARIMKVVRRHRETHKPSSSNKLIILLRFIFNCALRWKTPGVKENPTAVIELYVENNARERFLSPEETQRLIDVLETAKPPMLKWIVMFLLFTGARRGEVLNARWEDIDLRRQIWTIPINKSGKTRHVYLSPQALFVLKALNEAGRVSGDYPFGNPETQKPYVSIFKRWHEVRCRAGLPGLRMHDLRHSFASFMVNAGRSLYEVQRLLGHRDITTTQRYAHLTQASLIDAASSVPWQPTDAPETPHTGEAVLRGKGSTAAKT</sequence>
<dbReference type="Pfam" id="PF13356">
    <property type="entry name" value="Arm-DNA-bind_3"/>
    <property type="match status" value="1"/>
</dbReference>
<feature type="region of interest" description="Disordered" evidence="6">
    <location>
        <begin position="380"/>
        <end position="408"/>
    </location>
</feature>
<keyword evidence="3 5" id="KW-0238">DNA-binding</keyword>
<keyword evidence="4" id="KW-0233">DNA recombination</keyword>
<evidence type="ECO:0000259" key="8">
    <source>
        <dbReference type="PROSITE" id="PS51900"/>
    </source>
</evidence>
<dbReference type="GO" id="GO:0003677">
    <property type="term" value="F:DNA binding"/>
    <property type="evidence" value="ECO:0007669"/>
    <property type="project" value="UniProtKB-UniRule"/>
</dbReference>